<evidence type="ECO:0000313" key="1">
    <source>
        <dbReference type="EMBL" id="OGF62907.1"/>
    </source>
</evidence>
<comment type="caution">
    <text evidence="1">The sequence shown here is derived from an EMBL/GenBank/DDBJ whole genome shotgun (WGS) entry which is preliminary data.</text>
</comment>
<sequence>MTSPDVIVPFLFGLPTSLLGNLNIVKRAEELGKELNIPVSEIDVSERMSSTLKFVKALAAVADRNGWKKILVVAAPDHAWRCVRDLKKLGFEAEADDYFSKNGILLYDKNSEQWWTRSRFLFWLREVPIFLLPFWLYDKIAG</sequence>
<accession>A0A1F5VHG9</accession>
<dbReference type="EMBL" id="MFHD01000010">
    <property type="protein sequence ID" value="OGF62907.1"/>
    <property type="molecule type" value="Genomic_DNA"/>
</dbReference>
<evidence type="ECO:0000313" key="2">
    <source>
        <dbReference type="Proteomes" id="UP000179251"/>
    </source>
</evidence>
<dbReference type="STRING" id="1798325.A2834_02390"/>
<proteinExistence type="predicted"/>
<protein>
    <recommendedName>
        <fullName evidence="3">DUF218 domain-containing protein</fullName>
    </recommendedName>
</protein>
<dbReference type="AlphaFoldDB" id="A0A1F5VHG9"/>
<gene>
    <name evidence="1" type="ORF">A2834_02390</name>
</gene>
<dbReference type="Proteomes" id="UP000179251">
    <property type="component" value="Unassembled WGS sequence"/>
</dbReference>
<evidence type="ECO:0008006" key="3">
    <source>
        <dbReference type="Google" id="ProtNLM"/>
    </source>
</evidence>
<organism evidence="1 2">
    <name type="scientific">Candidatus Giovannonibacteria bacterium RIFCSPHIGHO2_01_FULL_45_23</name>
    <dbReference type="NCBI Taxonomy" id="1798325"/>
    <lineage>
        <taxon>Bacteria</taxon>
        <taxon>Candidatus Giovannoniibacteriota</taxon>
    </lineage>
</organism>
<name>A0A1F5VHG9_9BACT</name>
<reference evidence="1 2" key="1">
    <citation type="journal article" date="2016" name="Nat. Commun.">
        <title>Thousands of microbial genomes shed light on interconnected biogeochemical processes in an aquifer system.</title>
        <authorList>
            <person name="Anantharaman K."/>
            <person name="Brown C.T."/>
            <person name="Hug L.A."/>
            <person name="Sharon I."/>
            <person name="Castelle C.J."/>
            <person name="Probst A.J."/>
            <person name="Thomas B.C."/>
            <person name="Singh A."/>
            <person name="Wilkins M.J."/>
            <person name="Karaoz U."/>
            <person name="Brodie E.L."/>
            <person name="Williams K.H."/>
            <person name="Hubbard S.S."/>
            <person name="Banfield J.F."/>
        </authorList>
    </citation>
    <scope>NUCLEOTIDE SEQUENCE [LARGE SCALE GENOMIC DNA]</scope>
</reference>